<evidence type="ECO:0000313" key="5">
    <source>
        <dbReference type="EMBL" id="RJE83722.1"/>
    </source>
</evidence>
<dbReference type="Pfam" id="PF13302">
    <property type="entry name" value="Acetyltransf_3"/>
    <property type="match status" value="2"/>
</dbReference>
<reference evidence="6" key="1">
    <citation type="submission" date="2018-09" db="EMBL/GenBank/DDBJ databases">
        <title>Acidovorax cavernicola nov. sp. isolated from Gruta de las Maravillas (Aracena, Spain).</title>
        <authorList>
            <person name="Jurado V."/>
            <person name="Gutierrez-Patricio S."/>
            <person name="Gonzalez-Pimentel J.L."/>
            <person name="Miller A.Z."/>
            <person name="Laiz L."/>
            <person name="Saiz-Jimenez C."/>
        </authorList>
    </citation>
    <scope>NUCLEOTIDE SEQUENCE [LARGE SCALE GENOMIC DNA]</scope>
    <source>
        <strain evidence="6">1011MAR3C25</strain>
    </source>
</reference>
<dbReference type="GO" id="GO:0016747">
    <property type="term" value="F:acyltransferase activity, transferring groups other than amino-acyl groups"/>
    <property type="evidence" value="ECO:0007669"/>
    <property type="project" value="InterPro"/>
</dbReference>
<dbReference type="OrthoDB" id="9804153at2"/>
<dbReference type="Gene3D" id="3.40.630.30">
    <property type="match status" value="2"/>
</dbReference>
<protein>
    <submittedName>
        <fullName evidence="5">N-acetyltransferase</fullName>
    </submittedName>
</protein>
<proteinExistence type="inferred from homology"/>
<dbReference type="PANTHER" id="PTHR43792:SF8">
    <property type="entry name" value="[RIBOSOMAL PROTEIN US5]-ALANINE N-ACETYLTRANSFERASE"/>
    <property type="match status" value="1"/>
</dbReference>
<accession>A0A418SS39</accession>
<keyword evidence="1 5" id="KW-0808">Transferase</keyword>
<comment type="caution">
    <text evidence="5">The sequence shown here is derived from an EMBL/GenBank/DDBJ whole genome shotgun (WGS) entry which is preliminary data.</text>
</comment>
<keyword evidence="2" id="KW-0012">Acyltransferase</keyword>
<dbReference type="Proteomes" id="UP000284202">
    <property type="component" value="Unassembled WGS sequence"/>
</dbReference>
<evidence type="ECO:0000313" key="6">
    <source>
        <dbReference type="Proteomes" id="UP000284202"/>
    </source>
</evidence>
<dbReference type="AlphaFoldDB" id="A0A418SS39"/>
<dbReference type="InterPro" id="IPR016181">
    <property type="entry name" value="Acyl_CoA_acyltransferase"/>
</dbReference>
<feature type="domain" description="N-acetyltransferase" evidence="4">
    <location>
        <begin position="32"/>
        <end position="180"/>
    </location>
</feature>
<evidence type="ECO:0000256" key="3">
    <source>
        <dbReference type="ARBA" id="ARBA00038502"/>
    </source>
</evidence>
<name>A0A418SS39_9RHOB</name>
<dbReference type="PROSITE" id="PS51186">
    <property type="entry name" value="GNAT"/>
    <property type="match status" value="2"/>
</dbReference>
<organism evidence="5 6">
    <name type="scientific">Paracoccus onubensis</name>
    <dbReference type="NCBI Taxonomy" id="1675788"/>
    <lineage>
        <taxon>Bacteria</taxon>
        <taxon>Pseudomonadati</taxon>
        <taxon>Pseudomonadota</taxon>
        <taxon>Alphaproteobacteria</taxon>
        <taxon>Rhodobacterales</taxon>
        <taxon>Paracoccaceae</taxon>
        <taxon>Paracoccus</taxon>
    </lineage>
</organism>
<dbReference type="PANTHER" id="PTHR43792">
    <property type="entry name" value="GNAT FAMILY, PUTATIVE (AFU_ORTHOLOGUE AFUA_3G00765)-RELATED-RELATED"/>
    <property type="match status" value="1"/>
</dbReference>
<dbReference type="EMBL" id="QZCG01000010">
    <property type="protein sequence ID" value="RJE83722.1"/>
    <property type="molecule type" value="Genomic_DNA"/>
</dbReference>
<dbReference type="InterPro" id="IPR051531">
    <property type="entry name" value="N-acetyltransferase"/>
</dbReference>
<dbReference type="SUPFAM" id="SSF55729">
    <property type="entry name" value="Acyl-CoA N-acyltransferases (Nat)"/>
    <property type="match status" value="2"/>
</dbReference>
<gene>
    <name evidence="5" type="ORF">D3P04_15090</name>
</gene>
<evidence type="ECO:0000259" key="4">
    <source>
        <dbReference type="PROSITE" id="PS51186"/>
    </source>
</evidence>
<sequence>MRCALSEGKLPSLRATAPSALFPQPDIMPDRIELGRPYPEDCDDIARAMQDRTVSNWLTSVPQPYGFDDAVRFVAEAGPDEYAIRINDRLIGMLRAAESFGIWLMPEFQGKGVAFRAAILGVSRYFLTGATKMGAVYLDGNMKSERLLHRLGFRPAGQVTAWSHALAREMPATSMELTKTGFARIHGFSLTTSRLRIDGFTDQDLSALHRIVTRSEVARMLLRFSPDMTRDEVAAIFTEEMLIPPMRLVIRYKDRVAGTVGILSGEPASIAYFLDPELAGQGLGQEAVTAFLDEYILRFAPRELRAEVFSDNPASARILRNLGFQQEDEIMISSLGRDMPASAGIYRWRDKG</sequence>
<evidence type="ECO:0000256" key="1">
    <source>
        <dbReference type="ARBA" id="ARBA00022679"/>
    </source>
</evidence>
<feature type="domain" description="N-acetyltransferase" evidence="4">
    <location>
        <begin position="195"/>
        <end position="340"/>
    </location>
</feature>
<keyword evidence="6" id="KW-1185">Reference proteome</keyword>
<comment type="similarity">
    <text evidence="3">Belongs to the acetyltransferase family. RimJ subfamily.</text>
</comment>
<dbReference type="InterPro" id="IPR000182">
    <property type="entry name" value="GNAT_dom"/>
</dbReference>
<evidence type="ECO:0000256" key="2">
    <source>
        <dbReference type="ARBA" id="ARBA00023315"/>
    </source>
</evidence>